<name>A0A0F9EP26_9ZZZZ</name>
<organism evidence="1">
    <name type="scientific">marine sediment metagenome</name>
    <dbReference type="NCBI Taxonomy" id="412755"/>
    <lineage>
        <taxon>unclassified sequences</taxon>
        <taxon>metagenomes</taxon>
        <taxon>ecological metagenomes</taxon>
    </lineage>
</organism>
<comment type="caution">
    <text evidence="1">The sequence shown here is derived from an EMBL/GenBank/DDBJ whole genome shotgun (WGS) entry which is preliminary data.</text>
</comment>
<feature type="non-terminal residue" evidence="1">
    <location>
        <position position="86"/>
    </location>
</feature>
<evidence type="ECO:0000313" key="1">
    <source>
        <dbReference type="EMBL" id="KKL75779.1"/>
    </source>
</evidence>
<sequence>MPPSRTQNRYMAAFDPTQRRGERAEDFYLDKATSFDPTEAVERYGQAAYSDFSRELDRRMEASRGESVGMGRLNTGFAVEDEDRVT</sequence>
<proteinExistence type="predicted"/>
<dbReference type="EMBL" id="LAZR01024251">
    <property type="protein sequence ID" value="KKL75779.1"/>
    <property type="molecule type" value="Genomic_DNA"/>
</dbReference>
<gene>
    <name evidence="1" type="ORF">LCGC14_2051510</name>
</gene>
<protein>
    <submittedName>
        <fullName evidence="1">Uncharacterized protein</fullName>
    </submittedName>
</protein>
<accession>A0A0F9EP26</accession>
<reference evidence="1" key="1">
    <citation type="journal article" date="2015" name="Nature">
        <title>Complex archaea that bridge the gap between prokaryotes and eukaryotes.</title>
        <authorList>
            <person name="Spang A."/>
            <person name="Saw J.H."/>
            <person name="Jorgensen S.L."/>
            <person name="Zaremba-Niedzwiedzka K."/>
            <person name="Martijn J."/>
            <person name="Lind A.E."/>
            <person name="van Eijk R."/>
            <person name="Schleper C."/>
            <person name="Guy L."/>
            <person name="Ettema T.J."/>
        </authorList>
    </citation>
    <scope>NUCLEOTIDE SEQUENCE</scope>
</reference>
<dbReference type="AlphaFoldDB" id="A0A0F9EP26"/>